<feature type="compositionally biased region" description="Polar residues" evidence="1">
    <location>
        <begin position="78"/>
        <end position="90"/>
    </location>
</feature>
<evidence type="ECO:0008006" key="4">
    <source>
        <dbReference type="Google" id="ProtNLM"/>
    </source>
</evidence>
<dbReference type="EMBL" id="NGFP01000060">
    <property type="protein sequence ID" value="OUC96341.1"/>
    <property type="molecule type" value="Genomic_DNA"/>
</dbReference>
<dbReference type="InterPro" id="IPR026496">
    <property type="entry name" value="GRASP_targ"/>
</dbReference>
<name>A0A243RPU7_9ACTN</name>
<comment type="caution">
    <text evidence="2">The sequence shown here is derived from an EMBL/GenBank/DDBJ whole genome shotgun (WGS) entry which is preliminary data.</text>
</comment>
<sequence length="90" mass="9575">MNNPCSQPWGLTRSAPFTSTAPAPAAPYRVELDPVTQTGVYCDTMTSRLIEAGKHGTNKQTSRSQRTGGSGDGKGPQPSDQTTVTDYDND</sequence>
<feature type="compositionally biased region" description="Polar residues" evidence="1">
    <location>
        <begin position="58"/>
        <end position="67"/>
    </location>
</feature>
<accession>A0A243RPU7</accession>
<feature type="compositionally biased region" description="Low complexity" evidence="1">
    <location>
        <begin position="14"/>
        <end position="25"/>
    </location>
</feature>
<dbReference type="InterPro" id="IPR025843">
    <property type="entry name" value="Actino_peptide"/>
</dbReference>
<evidence type="ECO:0000256" key="1">
    <source>
        <dbReference type="SAM" id="MobiDB-lite"/>
    </source>
</evidence>
<evidence type="ECO:0000313" key="3">
    <source>
        <dbReference type="Proteomes" id="UP000194761"/>
    </source>
</evidence>
<feature type="region of interest" description="Disordered" evidence="1">
    <location>
        <begin position="51"/>
        <end position="90"/>
    </location>
</feature>
<dbReference type="RefSeq" id="WP_086572547.1">
    <property type="nucleotide sequence ID" value="NZ_NGFP01000060.1"/>
</dbReference>
<gene>
    <name evidence="2" type="ORF">CA984_15325</name>
</gene>
<organism evidence="2 3">
    <name type="scientific">Streptosporangium minutum</name>
    <dbReference type="NCBI Taxonomy" id="569862"/>
    <lineage>
        <taxon>Bacteria</taxon>
        <taxon>Bacillati</taxon>
        <taxon>Actinomycetota</taxon>
        <taxon>Actinomycetes</taxon>
        <taxon>Streptosporangiales</taxon>
        <taxon>Streptosporangiaceae</taxon>
        <taxon>Streptosporangium</taxon>
    </lineage>
</organism>
<dbReference type="Pfam" id="PF14408">
    <property type="entry name" value="Actino_peptide"/>
    <property type="match status" value="1"/>
</dbReference>
<feature type="region of interest" description="Disordered" evidence="1">
    <location>
        <begin position="1"/>
        <end position="25"/>
    </location>
</feature>
<protein>
    <recommendedName>
        <fullName evidence="4">ATP-grasp-modified RiPP</fullName>
    </recommendedName>
</protein>
<dbReference type="AlphaFoldDB" id="A0A243RPU7"/>
<evidence type="ECO:0000313" key="2">
    <source>
        <dbReference type="EMBL" id="OUC96341.1"/>
    </source>
</evidence>
<dbReference type="NCBIfam" id="TIGR04186">
    <property type="entry name" value="GRASP_targ"/>
    <property type="match status" value="1"/>
</dbReference>
<dbReference type="Proteomes" id="UP000194761">
    <property type="component" value="Unassembled WGS sequence"/>
</dbReference>
<proteinExistence type="predicted"/>
<keyword evidence="3" id="KW-1185">Reference proteome</keyword>
<reference evidence="2 3" key="1">
    <citation type="submission" date="2017-05" db="EMBL/GenBank/DDBJ databases">
        <title>Biotechnological potential of actinobacteria isolated from South African environments.</title>
        <authorList>
            <person name="Le Roes-Hill M."/>
            <person name="Prins A."/>
            <person name="Durrell K.A."/>
        </authorList>
    </citation>
    <scope>NUCLEOTIDE SEQUENCE [LARGE SCALE GENOMIC DNA]</scope>
    <source>
        <strain evidence="2">M26</strain>
    </source>
</reference>